<protein>
    <submittedName>
        <fullName evidence="2">Putative membrane protein YczE</fullName>
    </submittedName>
</protein>
<feature type="transmembrane region" description="Helical" evidence="1">
    <location>
        <begin position="162"/>
        <end position="182"/>
    </location>
</feature>
<dbReference type="OrthoDB" id="154912at2"/>
<dbReference type="Proteomes" id="UP000317893">
    <property type="component" value="Unassembled WGS sequence"/>
</dbReference>
<keyword evidence="1" id="KW-0472">Membrane</keyword>
<feature type="transmembrane region" description="Helical" evidence="1">
    <location>
        <begin position="118"/>
        <end position="141"/>
    </location>
</feature>
<evidence type="ECO:0000313" key="3">
    <source>
        <dbReference type="Proteomes" id="UP000317893"/>
    </source>
</evidence>
<sequence>MTLTRTELTPLTTRQQLTAGRLGRRLPQLVVGLAVYGISMAMMVRADLGLAPWDVLHVGLESRLPLTFGQVTMVVGAVVLLLWWPLRQWPGLGTVSNVVVIGLMSDAALSVLTTPGSLVGRLVLLLAGIVLNGVAGGLYIGSQFGAGPRDGLMTGLARRTPWSLRLVRTVIEVAVLGVGWLLGGTVGIGTVAYALLIGPVVQLVLPWVTVSLPSRPTR</sequence>
<dbReference type="EMBL" id="VFMN01000001">
    <property type="protein sequence ID" value="TQJ07117.1"/>
    <property type="molecule type" value="Genomic_DNA"/>
</dbReference>
<reference evidence="2 3" key="1">
    <citation type="submission" date="2019-06" db="EMBL/GenBank/DDBJ databases">
        <title>Sequencing the genomes of 1000 actinobacteria strains.</title>
        <authorList>
            <person name="Klenk H.-P."/>
        </authorList>
    </citation>
    <scope>NUCLEOTIDE SEQUENCE [LARGE SCALE GENOMIC DNA]</scope>
    <source>
        <strain evidence="2 3">DSM 18607</strain>
    </source>
</reference>
<feature type="transmembrane region" description="Helical" evidence="1">
    <location>
        <begin position="26"/>
        <end position="44"/>
    </location>
</feature>
<comment type="caution">
    <text evidence="2">The sequence shown here is derived from an EMBL/GenBank/DDBJ whole genome shotgun (WGS) entry which is preliminary data.</text>
</comment>
<feature type="transmembrane region" description="Helical" evidence="1">
    <location>
        <begin position="64"/>
        <end position="84"/>
    </location>
</feature>
<dbReference type="Pfam" id="PF19700">
    <property type="entry name" value="DUF6198"/>
    <property type="match status" value="1"/>
</dbReference>
<feature type="transmembrane region" description="Helical" evidence="1">
    <location>
        <begin position="91"/>
        <end position="112"/>
    </location>
</feature>
<dbReference type="InterPro" id="IPR038750">
    <property type="entry name" value="YczE/YyaS-like"/>
</dbReference>
<evidence type="ECO:0000256" key="1">
    <source>
        <dbReference type="SAM" id="Phobius"/>
    </source>
</evidence>
<gene>
    <name evidence="2" type="ORF">FB458_0166</name>
</gene>
<dbReference type="AlphaFoldDB" id="A0A542DVJ9"/>
<keyword evidence="1" id="KW-1133">Transmembrane helix</keyword>
<organism evidence="2 3">
    <name type="scientific">Lapillicoccus jejuensis</name>
    <dbReference type="NCBI Taxonomy" id="402171"/>
    <lineage>
        <taxon>Bacteria</taxon>
        <taxon>Bacillati</taxon>
        <taxon>Actinomycetota</taxon>
        <taxon>Actinomycetes</taxon>
        <taxon>Micrococcales</taxon>
        <taxon>Intrasporangiaceae</taxon>
        <taxon>Lapillicoccus</taxon>
    </lineage>
</organism>
<name>A0A542DVJ9_9MICO</name>
<keyword evidence="3" id="KW-1185">Reference proteome</keyword>
<dbReference type="PANTHER" id="PTHR40078">
    <property type="entry name" value="INTEGRAL MEMBRANE PROTEIN-RELATED"/>
    <property type="match status" value="1"/>
</dbReference>
<dbReference type="RefSeq" id="WP_141845922.1">
    <property type="nucleotide sequence ID" value="NZ_BAAAPR010000018.1"/>
</dbReference>
<keyword evidence="1" id="KW-0812">Transmembrane</keyword>
<feature type="transmembrane region" description="Helical" evidence="1">
    <location>
        <begin position="188"/>
        <end position="210"/>
    </location>
</feature>
<evidence type="ECO:0000313" key="2">
    <source>
        <dbReference type="EMBL" id="TQJ07117.1"/>
    </source>
</evidence>
<accession>A0A542DVJ9</accession>
<proteinExistence type="predicted"/>
<dbReference type="PANTHER" id="PTHR40078:SF1">
    <property type="entry name" value="INTEGRAL MEMBRANE PROTEIN"/>
    <property type="match status" value="1"/>
</dbReference>